<feature type="domain" description="Major facilitator superfamily (MFS) profile" evidence="9">
    <location>
        <begin position="11"/>
        <end position="434"/>
    </location>
</feature>
<dbReference type="PROSITE" id="PS00216">
    <property type="entry name" value="SUGAR_TRANSPORT_1"/>
    <property type="match status" value="2"/>
</dbReference>
<dbReference type="Gene3D" id="1.20.1250.20">
    <property type="entry name" value="MFS general substrate transporter like domains"/>
    <property type="match status" value="1"/>
</dbReference>
<evidence type="ECO:0000256" key="2">
    <source>
        <dbReference type="ARBA" id="ARBA00010992"/>
    </source>
</evidence>
<gene>
    <name evidence="10" type="ORF">ACED57_22875</name>
</gene>
<evidence type="ECO:0000256" key="6">
    <source>
        <dbReference type="ARBA" id="ARBA00023136"/>
    </source>
</evidence>
<proteinExistence type="inferred from homology"/>
<dbReference type="RefSeq" id="WP_132980849.1">
    <property type="nucleotide sequence ID" value="NZ_JBGOOL010000115.1"/>
</dbReference>
<reference evidence="10 11" key="1">
    <citation type="submission" date="2024-06" db="EMBL/GenBank/DDBJ databases">
        <authorList>
            <person name="Steensen K."/>
            <person name="Seneca J."/>
            <person name="Bartlau N."/>
            <person name="Yu A.X."/>
            <person name="Polz M.F."/>
        </authorList>
    </citation>
    <scope>NUCLEOTIDE SEQUENCE [LARGE SCALE GENOMIC DNA]</scope>
    <source>
        <strain evidence="10 11">1F9</strain>
    </source>
</reference>
<feature type="transmembrane region" description="Helical" evidence="8">
    <location>
        <begin position="136"/>
        <end position="158"/>
    </location>
</feature>
<keyword evidence="3 7" id="KW-0813">Transport</keyword>
<dbReference type="PANTHER" id="PTHR48020">
    <property type="entry name" value="PROTON MYO-INOSITOL COTRANSPORTER"/>
    <property type="match status" value="1"/>
</dbReference>
<sequence>MNNIRVRMILVVATAAMAGALYGYDLGIINAAMLYIGVDIPMTDAQLSVIASAVFGGGVIAIFVSGPLADKFGRKPMMFVGTVIFLIGVAFLVHAESYTSLLLGRIGQGLGVGTMTLVIPLYLAEVTPTAIRGRSTATFQLMLTAGILISALVGYFYAQGDGDWRSMFLSCAYPAVVFGVGCLFIPESPRWLAQKGQLSKVKEALKSCRVRSEVESEYEAIVTASNNTKEKTSFKALLNPRYTFPLFIAISIAILNQLTGIAPILQFSAVILKESGSSSNMIAIIGSIWITVMNFGATIVGMVLVDKLGRKPLLSIGTLGAALSLLVAAAAFFGMSSGGSQSLVVIGSIMMFVVFFAIGPGVCVWLALSELLPSAVRSNGMALALALNALAASTFSGLFLYLGQTISFGFTFVLCAVFCLVYFAIAKFIMPETKGKTLEEIECYFNERYDAKNRTESSVRGAND</sequence>
<feature type="transmembrane region" description="Helical" evidence="8">
    <location>
        <begin position="244"/>
        <end position="269"/>
    </location>
</feature>
<evidence type="ECO:0000256" key="7">
    <source>
        <dbReference type="RuleBase" id="RU003346"/>
    </source>
</evidence>
<comment type="subcellular location">
    <subcellularLocation>
        <location evidence="1">Membrane</location>
        <topology evidence="1">Multi-pass membrane protein</topology>
    </subcellularLocation>
</comment>
<evidence type="ECO:0000256" key="4">
    <source>
        <dbReference type="ARBA" id="ARBA00022692"/>
    </source>
</evidence>
<dbReference type="InterPro" id="IPR005829">
    <property type="entry name" value="Sugar_transporter_CS"/>
</dbReference>
<evidence type="ECO:0000313" key="10">
    <source>
        <dbReference type="EMBL" id="MEZ8055949.1"/>
    </source>
</evidence>
<dbReference type="PANTHER" id="PTHR48020:SF12">
    <property type="entry name" value="PROTON MYO-INOSITOL COTRANSPORTER"/>
    <property type="match status" value="1"/>
</dbReference>
<name>A0ABV4KU52_9VIBR</name>
<feature type="transmembrane region" description="Helical" evidence="8">
    <location>
        <begin position="47"/>
        <end position="65"/>
    </location>
</feature>
<keyword evidence="5 8" id="KW-1133">Transmembrane helix</keyword>
<evidence type="ECO:0000256" key="5">
    <source>
        <dbReference type="ARBA" id="ARBA00022989"/>
    </source>
</evidence>
<dbReference type="PROSITE" id="PS50850">
    <property type="entry name" value="MFS"/>
    <property type="match status" value="1"/>
</dbReference>
<keyword evidence="11" id="KW-1185">Reference proteome</keyword>
<comment type="caution">
    <text evidence="10">The sequence shown here is derived from an EMBL/GenBank/DDBJ whole genome shotgun (WGS) entry which is preliminary data.</text>
</comment>
<dbReference type="Proteomes" id="UP001569175">
    <property type="component" value="Unassembled WGS sequence"/>
</dbReference>
<feature type="transmembrane region" description="Helical" evidence="8">
    <location>
        <begin position="164"/>
        <end position="185"/>
    </location>
</feature>
<comment type="similarity">
    <text evidence="2 7">Belongs to the major facilitator superfamily. Sugar transporter (TC 2.A.1.1) family.</text>
</comment>
<evidence type="ECO:0000259" key="9">
    <source>
        <dbReference type="PROSITE" id="PS50850"/>
    </source>
</evidence>
<accession>A0ABV4KU52</accession>
<protein>
    <submittedName>
        <fullName evidence="10">Sugar porter family MFS transporter</fullName>
    </submittedName>
</protein>
<dbReference type="PRINTS" id="PR00171">
    <property type="entry name" value="SUGRTRNSPORT"/>
</dbReference>
<evidence type="ECO:0000256" key="3">
    <source>
        <dbReference type="ARBA" id="ARBA00022448"/>
    </source>
</evidence>
<feature type="transmembrane region" description="Helical" evidence="8">
    <location>
        <begin position="312"/>
        <end position="333"/>
    </location>
</feature>
<feature type="transmembrane region" description="Helical" evidence="8">
    <location>
        <begin position="408"/>
        <end position="429"/>
    </location>
</feature>
<dbReference type="InterPro" id="IPR005828">
    <property type="entry name" value="MFS_sugar_transport-like"/>
</dbReference>
<evidence type="ECO:0000256" key="1">
    <source>
        <dbReference type="ARBA" id="ARBA00004141"/>
    </source>
</evidence>
<dbReference type="InterPro" id="IPR036259">
    <property type="entry name" value="MFS_trans_sf"/>
</dbReference>
<keyword evidence="6 8" id="KW-0472">Membrane</keyword>
<dbReference type="InterPro" id="IPR003663">
    <property type="entry name" value="Sugar/inositol_transpt"/>
</dbReference>
<dbReference type="EMBL" id="JBGOOL010000115">
    <property type="protein sequence ID" value="MEZ8055949.1"/>
    <property type="molecule type" value="Genomic_DNA"/>
</dbReference>
<dbReference type="InterPro" id="IPR050814">
    <property type="entry name" value="Myo-inositol_Transporter"/>
</dbReference>
<dbReference type="Pfam" id="PF00083">
    <property type="entry name" value="Sugar_tr"/>
    <property type="match status" value="1"/>
</dbReference>
<dbReference type="InterPro" id="IPR020846">
    <property type="entry name" value="MFS_dom"/>
</dbReference>
<evidence type="ECO:0000313" key="11">
    <source>
        <dbReference type="Proteomes" id="UP001569175"/>
    </source>
</evidence>
<feature type="transmembrane region" description="Helical" evidence="8">
    <location>
        <begin position="281"/>
        <end position="305"/>
    </location>
</feature>
<feature type="transmembrane region" description="Helical" evidence="8">
    <location>
        <begin position="77"/>
        <end position="94"/>
    </location>
</feature>
<evidence type="ECO:0000256" key="8">
    <source>
        <dbReference type="SAM" id="Phobius"/>
    </source>
</evidence>
<dbReference type="SUPFAM" id="SSF103473">
    <property type="entry name" value="MFS general substrate transporter"/>
    <property type="match status" value="1"/>
</dbReference>
<keyword evidence="4 8" id="KW-0812">Transmembrane</keyword>
<feature type="transmembrane region" description="Helical" evidence="8">
    <location>
        <begin position="106"/>
        <end position="124"/>
    </location>
</feature>
<organism evidence="10 11">
    <name type="scientific">Vibrio atlanticus</name>
    <dbReference type="NCBI Taxonomy" id="693153"/>
    <lineage>
        <taxon>Bacteria</taxon>
        <taxon>Pseudomonadati</taxon>
        <taxon>Pseudomonadota</taxon>
        <taxon>Gammaproteobacteria</taxon>
        <taxon>Vibrionales</taxon>
        <taxon>Vibrionaceae</taxon>
        <taxon>Vibrio</taxon>
    </lineage>
</organism>
<feature type="transmembrane region" description="Helical" evidence="8">
    <location>
        <begin position="345"/>
        <end position="368"/>
    </location>
</feature>
<dbReference type="NCBIfam" id="TIGR00879">
    <property type="entry name" value="SP"/>
    <property type="match status" value="1"/>
</dbReference>
<feature type="transmembrane region" description="Helical" evidence="8">
    <location>
        <begin position="380"/>
        <end position="402"/>
    </location>
</feature>